<dbReference type="GO" id="GO:0160147">
    <property type="term" value="F:tRNA pseudouridine(38-40) synthase activity"/>
    <property type="evidence" value="ECO:0007669"/>
    <property type="project" value="UniProtKB-EC"/>
</dbReference>
<comment type="caution">
    <text evidence="8">The sequence shown here is derived from an EMBL/GenBank/DDBJ whole genome shotgun (WGS) entry which is preliminary data.</text>
</comment>
<dbReference type="InterPro" id="IPR001406">
    <property type="entry name" value="PsdUridine_synth_TruA"/>
</dbReference>
<organism evidence="8 9">
    <name type="scientific">Brachionus plicatilis</name>
    <name type="common">Marine rotifer</name>
    <name type="synonym">Brachionus muelleri</name>
    <dbReference type="NCBI Taxonomy" id="10195"/>
    <lineage>
        <taxon>Eukaryota</taxon>
        <taxon>Metazoa</taxon>
        <taxon>Spiralia</taxon>
        <taxon>Gnathifera</taxon>
        <taxon>Rotifera</taxon>
        <taxon>Eurotatoria</taxon>
        <taxon>Monogononta</taxon>
        <taxon>Pseudotrocha</taxon>
        <taxon>Ploima</taxon>
        <taxon>Brachionidae</taxon>
        <taxon>Brachionus</taxon>
    </lineage>
</organism>
<reference evidence="8 9" key="1">
    <citation type="journal article" date="2018" name="Sci. Rep.">
        <title>Genomic signatures of local adaptation to the degree of environmental predictability in rotifers.</title>
        <authorList>
            <person name="Franch-Gras L."/>
            <person name="Hahn C."/>
            <person name="Garcia-Roger E.M."/>
            <person name="Carmona M.J."/>
            <person name="Serra M."/>
            <person name="Gomez A."/>
        </authorList>
    </citation>
    <scope>NUCLEOTIDE SEQUENCE [LARGE SCALE GENOMIC DNA]</scope>
    <source>
        <strain evidence="8">HYR1</strain>
    </source>
</reference>
<feature type="domain" description="Pseudouridine synthase I TruA alpha/beta" evidence="7">
    <location>
        <begin position="196"/>
        <end position="298"/>
    </location>
</feature>
<dbReference type="GO" id="GO:0031119">
    <property type="term" value="P:tRNA pseudouridine synthesis"/>
    <property type="evidence" value="ECO:0007669"/>
    <property type="project" value="TreeGrafter"/>
</dbReference>
<sequence>MASTNLRRFFIEFSYNGSRFSGVAKQLNSVHTVHNVIFKNLKESFGENFQLKSNICISSRTDAGVHALSNTAHFDLETLEPNCYDGICAHIKNKLNNNFIQHKNHIRILDCREVGRNFVSRHAKSRTYLYRLAYLKNGPYYWDQVETVKKIDKLLKNSHNHSMPYLYPLSNYLSIFDSNCVTELNEPIDKDLFFEAIKLFNGHHNFSAFTTKQGRVEMIDKNKNPLKLVDIKLKSINNQFMSSYLNKYHENYEIFELEIKSTSFLYKMIRKMVGAASDAAKGIIPIEQISNMLTEPQNYYDQKLTSVMKPHGL</sequence>
<keyword evidence="2 6" id="KW-0819">tRNA processing</keyword>
<evidence type="ECO:0000313" key="8">
    <source>
        <dbReference type="EMBL" id="RMZ94621.1"/>
    </source>
</evidence>
<dbReference type="PANTHER" id="PTHR11142:SF0">
    <property type="entry name" value="TRNA PSEUDOURIDINE SYNTHASE-LIKE 1"/>
    <property type="match status" value="1"/>
</dbReference>
<dbReference type="STRING" id="10195.A0A3M7P669"/>
<dbReference type="GO" id="GO:0003723">
    <property type="term" value="F:RNA binding"/>
    <property type="evidence" value="ECO:0007669"/>
    <property type="project" value="InterPro"/>
</dbReference>
<dbReference type="EMBL" id="REGN01012922">
    <property type="protein sequence ID" value="RMZ94621.1"/>
    <property type="molecule type" value="Genomic_DNA"/>
</dbReference>
<evidence type="ECO:0000256" key="4">
    <source>
        <dbReference type="PIRSR" id="PIRSR001430-1"/>
    </source>
</evidence>
<name>A0A3M7P669_BRAPC</name>
<evidence type="ECO:0000256" key="1">
    <source>
        <dbReference type="ARBA" id="ARBA00009375"/>
    </source>
</evidence>
<comment type="similarity">
    <text evidence="1 6">Belongs to the tRNA pseudouridine synthase TruA family.</text>
</comment>
<dbReference type="OrthoDB" id="271910at2759"/>
<dbReference type="InterPro" id="IPR020094">
    <property type="entry name" value="TruA/RsuA/RluB/E/F_N"/>
</dbReference>
<evidence type="ECO:0000256" key="5">
    <source>
        <dbReference type="PIRSR" id="PIRSR001430-2"/>
    </source>
</evidence>
<dbReference type="SUPFAM" id="SSF55120">
    <property type="entry name" value="Pseudouridine synthase"/>
    <property type="match status" value="1"/>
</dbReference>
<evidence type="ECO:0000313" key="9">
    <source>
        <dbReference type="Proteomes" id="UP000276133"/>
    </source>
</evidence>
<feature type="binding site" evidence="5">
    <location>
        <position position="128"/>
    </location>
    <ligand>
        <name>substrate</name>
    </ligand>
</feature>
<dbReference type="PANTHER" id="PTHR11142">
    <property type="entry name" value="PSEUDOURIDYLATE SYNTHASE"/>
    <property type="match status" value="1"/>
</dbReference>
<dbReference type="Pfam" id="PF01416">
    <property type="entry name" value="PseudoU_synth_1"/>
    <property type="match status" value="1"/>
</dbReference>
<feature type="active site" description="Nucleophile" evidence="4">
    <location>
        <position position="62"/>
    </location>
</feature>
<dbReference type="Proteomes" id="UP000276133">
    <property type="component" value="Unassembled WGS sequence"/>
</dbReference>
<keyword evidence="3 6" id="KW-0413">Isomerase</keyword>
<feature type="non-terminal residue" evidence="8">
    <location>
        <position position="313"/>
    </location>
</feature>
<keyword evidence="9" id="KW-1185">Reference proteome</keyword>
<accession>A0A3M7P669</accession>
<dbReference type="Gene3D" id="3.30.70.660">
    <property type="entry name" value="Pseudouridine synthase I, catalytic domain, C-terminal subdomain"/>
    <property type="match status" value="1"/>
</dbReference>
<evidence type="ECO:0000256" key="2">
    <source>
        <dbReference type="ARBA" id="ARBA00022694"/>
    </source>
</evidence>
<dbReference type="PIRSF" id="PIRSF001430">
    <property type="entry name" value="tRNA_psdUrid_synth"/>
    <property type="match status" value="1"/>
</dbReference>
<comment type="catalytic activity">
    <reaction evidence="6">
        <text>uridine(38/39/40) in tRNA = pseudouridine(38/39/40) in tRNA</text>
        <dbReference type="Rhea" id="RHEA:22376"/>
        <dbReference type="Rhea" id="RHEA-COMP:10085"/>
        <dbReference type="Rhea" id="RHEA-COMP:10087"/>
        <dbReference type="ChEBI" id="CHEBI:65314"/>
        <dbReference type="ChEBI" id="CHEBI:65315"/>
        <dbReference type="EC" id="5.4.99.12"/>
    </reaction>
</comment>
<dbReference type="AlphaFoldDB" id="A0A3M7P669"/>
<evidence type="ECO:0000256" key="6">
    <source>
        <dbReference type="RuleBase" id="RU003792"/>
    </source>
</evidence>
<dbReference type="InterPro" id="IPR020095">
    <property type="entry name" value="PsdUridine_synth_TruA_C"/>
</dbReference>
<dbReference type="InterPro" id="IPR020103">
    <property type="entry name" value="PsdUridine_synth_cat_dom_sf"/>
</dbReference>
<evidence type="ECO:0000256" key="3">
    <source>
        <dbReference type="ARBA" id="ARBA00023235"/>
    </source>
</evidence>
<dbReference type="InterPro" id="IPR020097">
    <property type="entry name" value="PsdUridine_synth_TruA_a/b_dom"/>
</dbReference>
<dbReference type="Gene3D" id="3.30.70.580">
    <property type="entry name" value="Pseudouridine synthase I, catalytic domain, N-terminal subdomain"/>
    <property type="match status" value="1"/>
</dbReference>
<dbReference type="EC" id="5.4.99.12" evidence="6"/>
<protein>
    <recommendedName>
        <fullName evidence="6">tRNA pseudouridine synthase</fullName>
        <ecNumber evidence="6">5.4.99.12</ecNumber>
    </recommendedName>
</protein>
<evidence type="ECO:0000259" key="7">
    <source>
        <dbReference type="Pfam" id="PF01416"/>
    </source>
</evidence>
<gene>
    <name evidence="8" type="ORF">BpHYR1_030409</name>
</gene>
<proteinExistence type="inferred from homology"/>